<feature type="transmembrane region" description="Helical" evidence="1">
    <location>
        <begin position="242"/>
        <end position="259"/>
    </location>
</feature>
<feature type="transmembrane region" description="Helical" evidence="1">
    <location>
        <begin position="48"/>
        <end position="69"/>
    </location>
</feature>
<comment type="caution">
    <text evidence="2">The sequence shown here is derived from an EMBL/GenBank/DDBJ whole genome shotgun (WGS) entry which is preliminary data.</text>
</comment>
<feature type="transmembrane region" description="Helical" evidence="1">
    <location>
        <begin position="336"/>
        <end position="356"/>
    </location>
</feature>
<dbReference type="EMBL" id="MFZH01000001">
    <property type="protein sequence ID" value="OGK20196.1"/>
    <property type="molecule type" value="Genomic_DNA"/>
</dbReference>
<feature type="transmembrane region" description="Helical" evidence="1">
    <location>
        <begin position="265"/>
        <end position="284"/>
    </location>
</feature>
<gene>
    <name evidence="2" type="ORF">A2799_02715</name>
</gene>
<protein>
    <recommendedName>
        <fullName evidence="4">DUF2029 domain-containing protein</fullName>
    </recommendedName>
</protein>
<keyword evidence="1" id="KW-0472">Membrane</keyword>
<reference evidence="2 3" key="1">
    <citation type="journal article" date="2016" name="Nat. Commun.">
        <title>Thousands of microbial genomes shed light on interconnected biogeochemical processes in an aquifer system.</title>
        <authorList>
            <person name="Anantharaman K."/>
            <person name="Brown C.T."/>
            <person name="Hug L.A."/>
            <person name="Sharon I."/>
            <person name="Castelle C.J."/>
            <person name="Probst A.J."/>
            <person name="Thomas B.C."/>
            <person name="Singh A."/>
            <person name="Wilkins M.J."/>
            <person name="Karaoz U."/>
            <person name="Brodie E.L."/>
            <person name="Williams K.H."/>
            <person name="Hubbard S.S."/>
            <person name="Banfield J.F."/>
        </authorList>
    </citation>
    <scope>NUCLEOTIDE SEQUENCE [LARGE SCALE GENOMIC DNA]</scope>
</reference>
<sequence length="368" mass="43009">MILLFITSLVTFAIYSYALVDPNLTLFSNDLWTNFRNQMVHFGYYDRLNSSILFVVLIIILFGCNYYLLNNHKKFSAIKFALLAGILSIISYPFLSHDFFNYLFDAKILTFYHQNPYLHKALDFPTDSWLRFMHWTIRTYPYGPTFLPITVVPSFLAFGKFFLNVLFFKVMFAGFYFLSVYYLNKIDKKMALFFATQPLIIIEGLINSHNDIIAVSFGIIGIYYLLNKSLKKSSVALLISSGIKYMTAPLLILFILNVYKRINQSQAALVSFSLTLGLIIYLSITSEIQPWYFLNLFIFLPFFSSYLYKFSIFFTGLILSYYPFVRFGDWTKETIIMKHQIILVFFILNILYILALRTPGVKRIVKKT</sequence>
<keyword evidence="1" id="KW-0812">Transmembrane</keyword>
<evidence type="ECO:0008006" key="4">
    <source>
        <dbReference type="Google" id="ProtNLM"/>
    </source>
</evidence>
<proteinExistence type="predicted"/>
<feature type="transmembrane region" description="Helical" evidence="1">
    <location>
        <begin position="212"/>
        <end position="230"/>
    </location>
</feature>
<feature type="transmembrane region" description="Helical" evidence="1">
    <location>
        <begin position="161"/>
        <end position="183"/>
    </location>
</feature>
<feature type="transmembrane region" description="Helical" evidence="1">
    <location>
        <begin position="76"/>
        <end position="95"/>
    </location>
</feature>
<keyword evidence="1" id="KW-1133">Transmembrane helix</keyword>
<evidence type="ECO:0000313" key="3">
    <source>
        <dbReference type="Proteomes" id="UP000176850"/>
    </source>
</evidence>
<dbReference type="Proteomes" id="UP000176850">
    <property type="component" value="Unassembled WGS sequence"/>
</dbReference>
<dbReference type="AlphaFoldDB" id="A0A1F7GND8"/>
<dbReference type="Pfam" id="PF26314">
    <property type="entry name" value="MptA_B_family"/>
    <property type="match status" value="1"/>
</dbReference>
<evidence type="ECO:0000256" key="1">
    <source>
        <dbReference type="SAM" id="Phobius"/>
    </source>
</evidence>
<accession>A0A1F7GND8</accession>
<organism evidence="2 3">
    <name type="scientific">Candidatus Roizmanbacteria bacterium RIFCSPHIGHO2_01_FULL_39_24</name>
    <dbReference type="NCBI Taxonomy" id="1802032"/>
    <lineage>
        <taxon>Bacteria</taxon>
        <taxon>Candidatus Roizmaniibacteriota</taxon>
    </lineage>
</organism>
<name>A0A1F7GND8_9BACT</name>
<feature type="transmembrane region" description="Helical" evidence="1">
    <location>
        <begin position="296"/>
        <end position="324"/>
    </location>
</feature>
<evidence type="ECO:0000313" key="2">
    <source>
        <dbReference type="EMBL" id="OGK20196.1"/>
    </source>
</evidence>